<dbReference type="Proteomes" id="UP000254387">
    <property type="component" value="Unassembled WGS sequence"/>
</dbReference>
<dbReference type="Pfam" id="PF00496">
    <property type="entry name" value="SBP_bac_5"/>
    <property type="match status" value="1"/>
</dbReference>
<evidence type="ECO:0000259" key="12">
    <source>
        <dbReference type="Pfam" id="PF00528"/>
    </source>
</evidence>
<feature type="domain" description="Solute-binding protein family 5" evidence="11">
    <location>
        <begin position="66"/>
        <end position="435"/>
    </location>
</feature>
<dbReference type="GO" id="GO:0005886">
    <property type="term" value="C:plasma membrane"/>
    <property type="evidence" value="ECO:0007669"/>
    <property type="project" value="UniProtKB-SubCell"/>
</dbReference>
<keyword evidence="10" id="KW-0732">Signal</keyword>
<evidence type="ECO:0000259" key="11">
    <source>
        <dbReference type="Pfam" id="PF00496"/>
    </source>
</evidence>
<keyword evidence="4" id="KW-0997">Cell inner membrane</keyword>
<dbReference type="AlphaFoldDB" id="A0A378BGF4"/>
<dbReference type="GO" id="GO:0015833">
    <property type="term" value="P:peptide transport"/>
    <property type="evidence" value="ECO:0007669"/>
    <property type="project" value="TreeGrafter"/>
</dbReference>
<dbReference type="InterPro" id="IPR011980">
    <property type="entry name" value="CntA-like"/>
</dbReference>
<gene>
    <name evidence="14" type="primary">nikA</name>
    <name evidence="14" type="ORF">NCTC5053_04607</name>
</gene>
<dbReference type="GO" id="GO:0030288">
    <property type="term" value="C:outer membrane-bounded periplasmic space"/>
    <property type="evidence" value="ECO:0007669"/>
    <property type="project" value="TreeGrafter"/>
</dbReference>
<evidence type="ECO:0000256" key="8">
    <source>
        <dbReference type="SAM" id="MobiDB-lite"/>
    </source>
</evidence>
<reference evidence="14 15" key="1">
    <citation type="submission" date="2018-06" db="EMBL/GenBank/DDBJ databases">
        <authorList>
            <consortium name="Pathogen Informatics"/>
            <person name="Doyle S."/>
        </authorList>
    </citation>
    <scope>NUCLEOTIDE SEQUENCE [LARGE SCALE GENOMIC DNA]</scope>
    <source>
        <strain evidence="14 15">NCTC5053</strain>
    </source>
</reference>
<feature type="region of interest" description="Disordered" evidence="8">
    <location>
        <begin position="715"/>
        <end position="734"/>
    </location>
</feature>
<evidence type="ECO:0000256" key="7">
    <source>
        <dbReference type="ARBA" id="ARBA00023136"/>
    </source>
</evidence>
<keyword evidence="6 9" id="KW-1133">Transmembrane helix</keyword>
<dbReference type="InterPro" id="IPR000515">
    <property type="entry name" value="MetI-like"/>
</dbReference>
<evidence type="ECO:0000256" key="2">
    <source>
        <dbReference type="ARBA" id="ARBA00022448"/>
    </source>
</evidence>
<dbReference type="InterPro" id="IPR039424">
    <property type="entry name" value="SBP_5"/>
</dbReference>
<keyword evidence="7 9" id="KW-0472">Membrane</keyword>
<evidence type="ECO:0000313" key="15">
    <source>
        <dbReference type="Proteomes" id="UP000254387"/>
    </source>
</evidence>
<dbReference type="GO" id="GO:0016151">
    <property type="term" value="F:nickel cation binding"/>
    <property type="evidence" value="ECO:0007669"/>
    <property type="project" value="InterPro"/>
</dbReference>
<dbReference type="InterPro" id="IPR000914">
    <property type="entry name" value="SBP_5_dom"/>
</dbReference>
<keyword evidence="2" id="KW-0813">Transport</keyword>
<accession>A0A378BGF4</accession>
<dbReference type="InterPro" id="IPR035906">
    <property type="entry name" value="MetI-like_sf"/>
</dbReference>
<evidence type="ECO:0000256" key="5">
    <source>
        <dbReference type="ARBA" id="ARBA00022692"/>
    </source>
</evidence>
<dbReference type="Gene3D" id="3.40.190.10">
    <property type="entry name" value="Periplasmic binding protein-like II"/>
    <property type="match status" value="1"/>
</dbReference>
<feature type="transmembrane region" description="Helical" evidence="9">
    <location>
        <begin position="656"/>
        <end position="681"/>
    </location>
</feature>
<dbReference type="Pfam" id="PF19300">
    <property type="entry name" value="BPD_transp_1_N"/>
    <property type="match status" value="1"/>
</dbReference>
<dbReference type="NCBIfam" id="TIGR02294">
    <property type="entry name" value="nickel_nikA"/>
    <property type="match status" value="1"/>
</dbReference>
<keyword evidence="3" id="KW-1003">Cell membrane</keyword>
<dbReference type="GO" id="GO:1904680">
    <property type="term" value="F:peptide transmembrane transporter activity"/>
    <property type="evidence" value="ECO:0007669"/>
    <property type="project" value="TreeGrafter"/>
</dbReference>
<protein>
    <submittedName>
        <fullName evidence="14">Nickel ABC transporter, periplasmic nickel-binding protein NikA</fullName>
    </submittedName>
</protein>
<keyword evidence="5 9" id="KW-0812">Transmembrane</keyword>
<evidence type="ECO:0000256" key="6">
    <source>
        <dbReference type="ARBA" id="ARBA00022989"/>
    </source>
</evidence>
<feature type="transmembrane region" description="Helical" evidence="9">
    <location>
        <begin position="532"/>
        <end position="553"/>
    </location>
</feature>
<dbReference type="EMBL" id="UGMN01000004">
    <property type="protein sequence ID" value="STV40722.1"/>
    <property type="molecule type" value="Genomic_DNA"/>
</dbReference>
<feature type="domain" description="ABC transmembrane type-1" evidence="12">
    <location>
        <begin position="640"/>
        <end position="702"/>
    </location>
</feature>
<feature type="transmembrane region" description="Helical" evidence="9">
    <location>
        <begin position="620"/>
        <end position="644"/>
    </location>
</feature>
<dbReference type="GO" id="GO:0015675">
    <property type="term" value="P:nickel cation transport"/>
    <property type="evidence" value="ECO:0007669"/>
    <property type="project" value="InterPro"/>
</dbReference>
<organism evidence="14 15">
    <name type="scientific">Klebsiella pneumoniae</name>
    <dbReference type="NCBI Taxonomy" id="573"/>
    <lineage>
        <taxon>Bacteria</taxon>
        <taxon>Pseudomonadati</taxon>
        <taxon>Pseudomonadota</taxon>
        <taxon>Gammaproteobacteria</taxon>
        <taxon>Enterobacterales</taxon>
        <taxon>Enterobacteriaceae</taxon>
        <taxon>Klebsiella/Raoultella group</taxon>
        <taxon>Klebsiella</taxon>
        <taxon>Klebsiella pneumoniae complex</taxon>
    </lineage>
</organism>
<dbReference type="Gene3D" id="3.10.105.10">
    <property type="entry name" value="Dipeptide-binding Protein, Domain 3"/>
    <property type="match status" value="1"/>
</dbReference>
<evidence type="ECO:0000256" key="10">
    <source>
        <dbReference type="SAM" id="SignalP"/>
    </source>
</evidence>
<feature type="chain" id="PRO_5017077282" evidence="10">
    <location>
        <begin position="22"/>
        <end position="814"/>
    </location>
</feature>
<name>A0A378BGF4_KLEPN</name>
<evidence type="ECO:0000256" key="3">
    <source>
        <dbReference type="ARBA" id="ARBA00022475"/>
    </source>
</evidence>
<sequence length="814" mass="91086">MSIIRLTLLALVACVPLLAQAAPYQLTTAWPVNVGPLNPHLYTPNQMFAQSMVYEPLVKYQADGSVQPWLATRWRHSADGKTWWFTLRDDVAFSNGEPFNAQAAAANFQAVLANRQRHAWLELANQITDVRALSATELQITLKSAYAPLLQELALPRPFRFIAPSQFIDGGTARGIKAPIGTGPWRLASSQLNQRDVLVRNERYWGRKPALQQITIKVIPDATSRAVAFETGEIDMLYGDEGLLPLDTFERFRHHPGYVARLSAPAETVMLALNASQGPTRELTVREALNYAVDKQTLVDSVLYGTQQVADTLFAPSVPYAPQDLTPRRYDPTKARALLEQAGWQQLEGQPWRQKAGQPLAIELAFIGTDALAKLMAEIIQANLRQVGVQVTLVGEEESSIYARQREGRFGMIFNRTWGAPYDPHAFLSSMRVPSHADYQAQRGLPDKALIDKEISEVLTTGDEAQRRKLYHDVLTRLHQDAGVSAHQLCLADVGRAPGGRGDPVRPGDQRDPFRPDYPGNAIMLRYILRRLLLLIPLLLAASAIIFLLLRLGTGDPALDYLRLSNLPPTEEMVASTRELLGLNQPLAMQYLHWLWRALHLDFGLSYATQRPVLDDLLHFLPATLLLTGAALALILVTSLPLGIWAARHRDRLPDYIVRLIAFLGVSMPNFWLAFLLVMLFSVHLQWLPAMGYGDWQHLILPRRLHRLYVAGDQRPPAARQHAGRRQPASRDMGATARIERAPGGAPTYPAQCHPAGGDRHGHAHWRADRRHHDYRKYLCLARGRPLRSFRHFQSRLPGDPVLYPDDGDGVRAG</sequence>
<evidence type="ECO:0000256" key="4">
    <source>
        <dbReference type="ARBA" id="ARBA00022519"/>
    </source>
</evidence>
<dbReference type="Gene3D" id="1.10.3720.10">
    <property type="entry name" value="MetI-like"/>
    <property type="match status" value="1"/>
</dbReference>
<evidence type="ECO:0000259" key="13">
    <source>
        <dbReference type="Pfam" id="PF19300"/>
    </source>
</evidence>
<dbReference type="Pfam" id="PF00528">
    <property type="entry name" value="BPD_transp_1"/>
    <property type="match status" value="1"/>
</dbReference>
<dbReference type="SUPFAM" id="SSF161098">
    <property type="entry name" value="MetI-like"/>
    <property type="match status" value="1"/>
</dbReference>
<dbReference type="GO" id="GO:0020037">
    <property type="term" value="F:heme binding"/>
    <property type="evidence" value="ECO:0007669"/>
    <property type="project" value="InterPro"/>
</dbReference>
<evidence type="ECO:0000256" key="1">
    <source>
        <dbReference type="ARBA" id="ARBA00004429"/>
    </source>
</evidence>
<dbReference type="PANTHER" id="PTHR30290">
    <property type="entry name" value="PERIPLASMIC BINDING COMPONENT OF ABC TRANSPORTER"/>
    <property type="match status" value="1"/>
</dbReference>
<dbReference type="InterPro" id="IPR045621">
    <property type="entry name" value="BPD_transp_1_N"/>
</dbReference>
<comment type="subcellular location">
    <subcellularLocation>
        <location evidence="1">Cell inner membrane</location>
        <topology evidence="1">Multi-pass membrane protein</topology>
    </subcellularLocation>
</comment>
<proteinExistence type="predicted"/>
<dbReference type="CDD" id="cd08489">
    <property type="entry name" value="PBP2_NikA"/>
    <property type="match status" value="1"/>
</dbReference>
<dbReference type="PANTHER" id="PTHR30290:SF37">
    <property type="entry name" value="NICKEL-BINDING PERIPLASMIC PROTEIN"/>
    <property type="match status" value="1"/>
</dbReference>
<dbReference type="SUPFAM" id="SSF53850">
    <property type="entry name" value="Periplasmic binding protein-like II"/>
    <property type="match status" value="1"/>
</dbReference>
<feature type="domain" description="ABC transporter type 1 GsiC-like N-terminal" evidence="13">
    <location>
        <begin position="524"/>
        <end position="628"/>
    </location>
</feature>
<feature type="signal peptide" evidence="10">
    <location>
        <begin position="1"/>
        <end position="21"/>
    </location>
</feature>
<dbReference type="CDD" id="cd06261">
    <property type="entry name" value="TM_PBP2"/>
    <property type="match status" value="1"/>
</dbReference>
<evidence type="ECO:0000313" key="14">
    <source>
        <dbReference type="EMBL" id="STV40722.1"/>
    </source>
</evidence>
<evidence type="ECO:0000256" key="9">
    <source>
        <dbReference type="SAM" id="Phobius"/>
    </source>
</evidence>